<keyword evidence="1" id="KW-1133">Transmembrane helix</keyword>
<keyword evidence="1" id="KW-0472">Membrane</keyword>
<reference evidence="2 3" key="1">
    <citation type="submission" date="2023-01" db="EMBL/GenBank/DDBJ databases">
        <title>Analysis of 21 Apiospora genomes using comparative genomics revels a genus with tremendous synthesis potential of carbohydrate active enzymes and secondary metabolites.</title>
        <authorList>
            <person name="Sorensen T."/>
        </authorList>
    </citation>
    <scope>NUCLEOTIDE SEQUENCE [LARGE SCALE GENOMIC DNA]</scope>
    <source>
        <strain evidence="2 3">CBS 20057</strain>
    </source>
</reference>
<name>A0ABR1RUV5_9PEZI</name>
<dbReference type="Proteomes" id="UP001396898">
    <property type="component" value="Unassembled WGS sequence"/>
</dbReference>
<keyword evidence="1" id="KW-0812">Transmembrane</keyword>
<organism evidence="2 3">
    <name type="scientific">Apiospora marii</name>
    <dbReference type="NCBI Taxonomy" id="335849"/>
    <lineage>
        <taxon>Eukaryota</taxon>
        <taxon>Fungi</taxon>
        <taxon>Dikarya</taxon>
        <taxon>Ascomycota</taxon>
        <taxon>Pezizomycotina</taxon>
        <taxon>Sordariomycetes</taxon>
        <taxon>Xylariomycetidae</taxon>
        <taxon>Amphisphaeriales</taxon>
        <taxon>Apiosporaceae</taxon>
        <taxon>Apiospora</taxon>
    </lineage>
</organism>
<evidence type="ECO:0000313" key="2">
    <source>
        <dbReference type="EMBL" id="KAK8018185.1"/>
    </source>
</evidence>
<evidence type="ECO:0000256" key="1">
    <source>
        <dbReference type="SAM" id="Phobius"/>
    </source>
</evidence>
<protein>
    <submittedName>
        <fullName evidence="2">Uncharacterized protein</fullName>
    </submittedName>
</protein>
<sequence>MPSLVLRFVDACSLVGRKGLGRGNLGSGSRGTSRLRLKCRVFKMLLQQLIANAALSGAGGFVRLALSLALEIKMRS</sequence>
<feature type="transmembrane region" description="Helical" evidence="1">
    <location>
        <begin position="49"/>
        <end position="70"/>
    </location>
</feature>
<evidence type="ECO:0000313" key="3">
    <source>
        <dbReference type="Proteomes" id="UP001396898"/>
    </source>
</evidence>
<accession>A0ABR1RUV5</accession>
<gene>
    <name evidence="2" type="ORF">PG991_007375</name>
</gene>
<proteinExistence type="predicted"/>
<comment type="caution">
    <text evidence="2">The sequence shown here is derived from an EMBL/GenBank/DDBJ whole genome shotgun (WGS) entry which is preliminary data.</text>
</comment>
<keyword evidence="3" id="KW-1185">Reference proteome</keyword>
<dbReference type="EMBL" id="JAQQWI010000010">
    <property type="protein sequence ID" value="KAK8018185.1"/>
    <property type="molecule type" value="Genomic_DNA"/>
</dbReference>